<dbReference type="AlphaFoldDB" id="A0A285MWV7"/>
<reference evidence="3" key="1">
    <citation type="submission" date="2017-09" db="EMBL/GenBank/DDBJ databases">
        <authorList>
            <person name="Varghese N."/>
            <person name="Submissions S."/>
        </authorList>
    </citation>
    <scope>NUCLEOTIDE SEQUENCE [LARGE SCALE GENOMIC DNA]</scope>
    <source>
        <strain evidence="3">DSM 25885</strain>
    </source>
</reference>
<gene>
    <name evidence="2" type="ORF">SAMN06265377_3514</name>
</gene>
<proteinExistence type="predicted"/>
<evidence type="ECO:0000259" key="1">
    <source>
        <dbReference type="Pfam" id="PF25271"/>
    </source>
</evidence>
<accession>A0A285MWV7</accession>
<keyword evidence="3" id="KW-1185">Reference proteome</keyword>
<name>A0A285MWV7_9FLAO</name>
<evidence type="ECO:0000313" key="3">
    <source>
        <dbReference type="Proteomes" id="UP000219048"/>
    </source>
</evidence>
<dbReference type="EMBL" id="OBEH01000006">
    <property type="protein sequence ID" value="SNZ01672.1"/>
    <property type="molecule type" value="Genomic_DNA"/>
</dbReference>
<organism evidence="2 3">
    <name type="scientific">Flagellimonas pacifica</name>
    <dbReference type="NCBI Taxonomy" id="1247520"/>
    <lineage>
        <taxon>Bacteria</taxon>
        <taxon>Pseudomonadati</taxon>
        <taxon>Bacteroidota</taxon>
        <taxon>Flavobacteriia</taxon>
        <taxon>Flavobacteriales</taxon>
        <taxon>Flavobacteriaceae</taxon>
        <taxon>Flagellimonas</taxon>
    </lineage>
</organism>
<evidence type="ECO:0000313" key="2">
    <source>
        <dbReference type="EMBL" id="SNZ01672.1"/>
    </source>
</evidence>
<dbReference type="Proteomes" id="UP000219048">
    <property type="component" value="Unassembled WGS sequence"/>
</dbReference>
<protein>
    <recommendedName>
        <fullName evidence="1">DUF7868 domain-containing protein</fullName>
    </recommendedName>
</protein>
<feature type="domain" description="DUF7868" evidence="1">
    <location>
        <begin position="15"/>
        <end position="153"/>
    </location>
</feature>
<sequence length="159" mass="17248">MAEQEEHMNSDAIVDKIGNSEGGYSMETFGLKVHIPIKSGEIKAAIKNLDPIPNTGLNDQVLLVIENVRGNEDALMLKVSVDQKNAGNFSLYGIGNASGPAGEGLSFTLDITDIILDIDSEETKDWGTLDVDISPHRNPKGIKDITIGNISVYLVRQQR</sequence>
<dbReference type="Pfam" id="PF25271">
    <property type="entry name" value="DUF7868"/>
    <property type="match status" value="1"/>
</dbReference>
<dbReference type="RefSeq" id="WP_133067275.1">
    <property type="nucleotide sequence ID" value="NZ_OBEH01000006.1"/>
</dbReference>
<dbReference type="InterPro" id="IPR057190">
    <property type="entry name" value="DUF7868"/>
</dbReference>